<evidence type="ECO:0000313" key="1">
    <source>
        <dbReference type="EMBL" id="OJH38457.1"/>
    </source>
</evidence>
<dbReference type="OrthoDB" id="5377760at2"/>
<evidence type="ECO:0000313" key="2">
    <source>
        <dbReference type="Proteomes" id="UP000182229"/>
    </source>
</evidence>
<dbReference type="PANTHER" id="PTHR41775:SF1">
    <property type="entry name" value="PEPTIDASE M6-LIKE DOMAIN-CONTAINING PROTEIN"/>
    <property type="match status" value="1"/>
</dbReference>
<dbReference type="AlphaFoldDB" id="A0A1L9B871"/>
<dbReference type="PANTHER" id="PTHR41775">
    <property type="entry name" value="SECRETED PROTEIN-RELATED"/>
    <property type="match status" value="1"/>
</dbReference>
<keyword evidence="2" id="KW-1185">Reference proteome</keyword>
<gene>
    <name evidence="1" type="ORF">BON30_22940</name>
</gene>
<sequence length="678" mass="73218">MSRTWSMLAAMWLVACGTPSSEDERSASPARAEVSSRQEWEGELEVFVEDSPSLQQSRLKYVLHGEGQRRPVIFSRGEPEGLRGGVRLKLRGREVGHQLLAEEVEVERHAQSLPSVTATCGVTGEQRSLVILAAFPDMPRPANTVEATREIFFSTTRRSLAGYWREVSEGRTTTTGDVVGWYTLDRAYSCNETEAMRDAAVRAANADVDFTRYDRVFIVHPRPQAGCSYSGQASLSCGSLSTPDGTVTASSAWLVAEELTQHDRAVELVTHEAGHNLSLGHARSRDFGAEPLGYLGTPGAMVEYGDVFSSMGAWNLGHYAAPHKARIGWLNAASVAQVEGVGGTFTLAPVASSGGLKALKIRRGSTSGGWLWLEYHQPLGAYEGTLDAQAFGGALVHYEDGETREYSDLLDFTPETASWNDPVLRPGRTWNDPYSNLSVTVESATAAGLTVSVRYARKPCVRALPQVKVTPFSDTASPGGRPEFELALTNLDSAGCGPSTFQLSPIIPSGWSADPLPSQVTVDASSTAYMTLQTYVPYRMELGLYTAGVSVTRDGHTVEGTSTVKLVERCILTPPTLVLSPATRTAAPDSAVTWTVNVTNNDSASCNWVWYDFVSTLPSAWETTWSEWGVNLPPGGAFTFTMTKTIPTSARGSHTVDLKLYQDDFGLAASTTATVVVE</sequence>
<dbReference type="Proteomes" id="UP000182229">
    <property type="component" value="Unassembled WGS sequence"/>
</dbReference>
<accession>A0A1L9B871</accession>
<dbReference type="STRING" id="83449.BON30_22940"/>
<dbReference type="EMBL" id="MPIN01000006">
    <property type="protein sequence ID" value="OJH38457.1"/>
    <property type="molecule type" value="Genomic_DNA"/>
</dbReference>
<proteinExistence type="predicted"/>
<protein>
    <recommendedName>
        <fullName evidence="3">Peptidase M11 gametolysin domain-containing protein</fullName>
    </recommendedName>
</protein>
<name>A0A1L9B871_9BACT</name>
<comment type="caution">
    <text evidence="1">The sequence shown here is derived from an EMBL/GenBank/DDBJ whole genome shotgun (WGS) entry which is preliminary data.</text>
</comment>
<dbReference type="PROSITE" id="PS51257">
    <property type="entry name" value="PROKAR_LIPOPROTEIN"/>
    <property type="match status" value="1"/>
</dbReference>
<organism evidence="1 2">
    <name type="scientific">Cystobacter ferrugineus</name>
    <dbReference type="NCBI Taxonomy" id="83449"/>
    <lineage>
        <taxon>Bacteria</taxon>
        <taxon>Pseudomonadati</taxon>
        <taxon>Myxococcota</taxon>
        <taxon>Myxococcia</taxon>
        <taxon>Myxococcales</taxon>
        <taxon>Cystobacterineae</taxon>
        <taxon>Archangiaceae</taxon>
        <taxon>Cystobacter</taxon>
    </lineage>
</organism>
<dbReference type="SUPFAM" id="SSF55486">
    <property type="entry name" value="Metalloproteases ('zincins'), catalytic domain"/>
    <property type="match status" value="1"/>
</dbReference>
<reference evidence="1 2" key="2">
    <citation type="submission" date="2016-12" db="EMBL/GenBank/DDBJ databases">
        <title>Draft Genome Sequence of Cystobacter ferrugineus Strain Cbfe23.</title>
        <authorList>
            <person name="Akbar S."/>
            <person name="Dowd S.E."/>
            <person name="Stevens D.C."/>
        </authorList>
    </citation>
    <scope>NUCLEOTIDE SEQUENCE [LARGE SCALE GENOMIC DNA]</scope>
    <source>
        <strain evidence="1 2">Cbfe23</strain>
    </source>
</reference>
<evidence type="ECO:0008006" key="3">
    <source>
        <dbReference type="Google" id="ProtNLM"/>
    </source>
</evidence>
<reference evidence="2" key="1">
    <citation type="submission" date="2016-11" db="EMBL/GenBank/DDBJ databases">
        <authorList>
            <person name="Shukria A."/>
            <person name="Stevens D.C."/>
        </authorList>
    </citation>
    <scope>NUCLEOTIDE SEQUENCE [LARGE SCALE GENOMIC DNA]</scope>
    <source>
        <strain evidence="2">Cbfe23</strain>
    </source>
</reference>